<keyword evidence="7" id="KW-0503">Monooxygenase</keyword>
<dbReference type="Proteomes" id="UP000467201">
    <property type="component" value="Chromosome"/>
</dbReference>
<organism evidence="7 8">
    <name type="scientific">Mycolicibacterium doricum</name>
    <dbReference type="NCBI Taxonomy" id="126673"/>
    <lineage>
        <taxon>Bacteria</taxon>
        <taxon>Bacillati</taxon>
        <taxon>Actinomycetota</taxon>
        <taxon>Actinomycetes</taxon>
        <taxon>Mycobacteriales</taxon>
        <taxon>Mycobacteriaceae</taxon>
        <taxon>Mycolicibacterium</taxon>
    </lineage>
</organism>
<proteinExistence type="predicted"/>
<dbReference type="KEGG" id="mdr:MDOR_26210"/>
<evidence type="ECO:0000313" key="9">
    <source>
        <dbReference type="Proteomes" id="UP000467201"/>
    </source>
</evidence>
<keyword evidence="8" id="KW-1185">Reference proteome</keyword>
<reference evidence="7 8" key="1">
    <citation type="submission" date="2016-01" db="EMBL/GenBank/DDBJ databases">
        <title>The new phylogeny of the genus Mycobacterium.</title>
        <authorList>
            <person name="Tarcisio F."/>
            <person name="Conor M."/>
            <person name="Antonella G."/>
            <person name="Elisabetta G."/>
            <person name="Giulia F.S."/>
            <person name="Sara T."/>
            <person name="Anna F."/>
            <person name="Clotilde B."/>
            <person name="Roberto B."/>
            <person name="Veronica D.S."/>
            <person name="Fabio R."/>
            <person name="Monica P."/>
            <person name="Olivier J."/>
            <person name="Enrico T."/>
            <person name="Nicola S."/>
        </authorList>
    </citation>
    <scope>NUCLEOTIDE SEQUENCE [LARGE SCALE GENOMIC DNA]</scope>
    <source>
        <strain evidence="7 8">DSM 44339</strain>
    </source>
</reference>
<dbReference type="InterPro" id="IPR036188">
    <property type="entry name" value="FAD/NAD-bd_sf"/>
</dbReference>
<evidence type="ECO:0000256" key="2">
    <source>
        <dbReference type="ARBA" id="ARBA00022630"/>
    </source>
</evidence>
<dbReference type="AlphaFoldDB" id="A0A1X1TCZ4"/>
<dbReference type="GO" id="GO:0004497">
    <property type="term" value="F:monooxygenase activity"/>
    <property type="evidence" value="ECO:0007669"/>
    <property type="project" value="UniProtKB-KW"/>
</dbReference>
<dbReference type="PRINTS" id="PR00420">
    <property type="entry name" value="RNGMNOXGNASE"/>
</dbReference>
<evidence type="ECO:0000313" key="7">
    <source>
        <dbReference type="EMBL" id="ORV42444.1"/>
    </source>
</evidence>
<gene>
    <name evidence="7" type="ORF">AWC01_08065</name>
    <name evidence="6" type="ORF">MDOR_26210</name>
</gene>
<dbReference type="PANTHER" id="PTHR46496">
    <property type="match status" value="1"/>
</dbReference>
<dbReference type="PANTHER" id="PTHR46496:SF1">
    <property type="entry name" value="ZEAXANTHIN EPOXIDASE, CHLOROPLASTIC"/>
    <property type="match status" value="1"/>
</dbReference>
<dbReference type="RefSeq" id="WP_085189788.1">
    <property type="nucleotide sequence ID" value="NZ_AP022605.1"/>
</dbReference>
<dbReference type="STRING" id="126673.AWC01_08065"/>
<dbReference type="OrthoDB" id="4568714at2"/>
<dbReference type="Gene3D" id="3.50.50.60">
    <property type="entry name" value="FAD/NAD(P)-binding domain"/>
    <property type="match status" value="1"/>
</dbReference>
<reference evidence="6" key="3">
    <citation type="submission" date="2020-02" db="EMBL/GenBank/DDBJ databases">
        <authorList>
            <person name="Matsumoto Y."/>
            <person name="Motooka D."/>
            <person name="Nakamura S."/>
        </authorList>
    </citation>
    <scope>NUCLEOTIDE SEQUENCE</scope>
    <source>
        <strain evidence="6">JCM 12405</strain>
    </source>
</reference>
<dbReference type="SUPFAM" id="SSF51905">
    <property type="entry name" value="FAD/NAD(P)-binding domain"/>
    <property type="match status" value="1"/>
</dbReference>
<dbReference type="InterPro" id="IPR002938">
    <property type="entry name" value="FAD-bd"/>
</dbReference>
<dbReference type="EMBL" id="AP022605">
    <property type="protein sequence ID" value="BBZ08452.1"/>
    <property type="molecule type" value="Genomic_DNA"/>
</dbReference>
<evidence type="ECO:0000313" key="6">
    <source>
        <dbReference type="EMBL" id="BBZ08452.1"/>
    </source>
</evidence>
<evidence type="ECO:0000256" key="3">
    <source>
        <dbReference type="ARBA" id="ARBA00022827"/>
    </source>
</evidence>
<dbReference type="Pfam" id="PF01494">
    <property type="entry name" value="FAD_binding_3"/>
    <property type="match status" value="1"/>
</dbReference>
<dbReference type="EMBL" id="LQOS01000022">
    <property type="protein sequence ID" value="ORV42444.1"/>
    <property type="molecule type" value="Genomic_DNA"/>
</dbReference>
<dbReference type="GO" id="GO:0071949">
    <property type="term" value="F:FAD binding"/>
    <property type="evidence" value="ECO:0007669"/>
    <property type="project" value="InterPro"/>
</dbReference>
<feature type="domain" description="FAD-binding" evidence="5">
    <location>
        <begin position="5"/>
        <end position="310"/>
    </location>
</feature>
<protein>
    <submittedName>
        <fullName evidence="7">FAD-binding monooxygenase</fullName>
    </submittedName>
    <submittedName>
        <fullName evidence="6">Salicylate hydroxylase</fullName>
    </submittedName>
</protein>
<evidence type="ECO:0000259" key="5">
    <source>
        <dbReference type="Pfam" id="PF01494"/>
    </source>
</evidence>
<accession>A0A1X1TCZ4</accession>
<reference evidence="6 9" key="2">
    <citation type="journal article" date="2019" name="Emerg. Microbes Infect.">
        <title>Comprehensive subspecies identification of 175 nontuberculous mycobacteria species based on 7547 genomic profiles.</title>
        <authorList>
            <person name="Matsumoto Y."/>
            <person name="Kinjo T."/>
            <person name="Motooka D."/>
            <person name="Nabeya D."/>
            <person name="Jung N."/>
            <person name="Uechi K."/>
            <person name="Horii T."/>
            <person name="Iida T."/>
            <person name="Fujita J."/>
            <person name="Nakamura S."/>
        </authorList>
    </citation>
    <scope>NUCLEOTIDE SEQUENCE [LARGE SCALE GENOMIC DNA]</scope>
    <source>
        <strain evidence="6 9">JCM 12405</strain>
    </source>
</reference>
<evidence type="ECO:0000313" key="8">
    <source>
        <dbReference type="Proteomes" id="UP000193564"/>
    </source>
</evidence>
<evidence type="ECO:0000256" key="1">
    <source>
        <dbReference type="ARBA" id="ARBA00001974"/>
    </source>
</evidence>
<comment type="cofactor">
    <cofactor evidence="1">
        <name>FAD</name>
        <dbReference type="ChEBI" id="CHEBI:57692"/>
    </cofactor>
</comment>
<keyword evidence="3" id="KW-0274">FAD</keyword>
<keyword evidence="4" id="KW-0560">Oxidoreductase</keyword>
<dbReference type="Proteomes" id="UP000193564">
    <property type="component" value="Unassembled WGS sequence"/>
</dbReference>
<keyword evidence="2" id="KW-0285">Flavoprotein</keyword>
<evidence type="ECO:0000256" key="4">
    <source>
        <dbReference type="ARBA" id="ARBA00023002"/>
    </source>
</evidence>
<name>A0A1X1TCZ4_9MYCO</name>
<sequence>MSQRILIVGAGIAGLATAVALQRIGYPVAVLEEKADTSAGAGISIWPNALAALDVLGLGDAVRGSGGRVTAGALRWRDGAWLRRPSADRMVRALGEPLVVTRRADLTGILADALTPGTVRRGVAARGIESAPGGMRVTLSDGAVHEATAVIGADGVGSMVARHLNGPLRHRYAGYTAWRGISRHRLDPELAGQTLGAGTEVGHVPLGSDHTYWFATERTAEGGATPGGELEYLRGKYRDWAEPIPSLLAATAAADVLRNDLYDRDQLRIWSRGPVTLVGDAAHPMRPHLGQGGCQGLEDAAVLAQFVAAATDARTDFPTAFSRFAGFRRARVRALVWESKLIGRVVNVRPAAMSALASRATVLIPEPVVAWHLASVAARSAFVLPG</sequence>